<sequence>MTAFKKQFAFPEMWPATVALQHGYKAVAVPHPVYVDRNWPTAYMAQVYNNGRDGASGGSRTSIFGDREHNMHGLSWFYNSGFAPNMYRRWLGLRVNNDGGEEFEGTEDKSKKGKGVGNMRGGEGRMCLPPMLLHPVKDVELPVEAPEADAEAGKGPESDPGA</sequence>
<dbReference type="AlphaFoldDB" id="A0A8J5U4Q4"/>
<evidence type="ECO:0000313" key="3">
    <source>
        <dbReference type="Proteomes" id="UP000694050"/>
    </source>
</evidence>
<dbReference type="Pfam" id="PF11885">
    <property type="entry name" value="DUF3405"/>
    <property type="match status" value="1"/>
</dbReference>
<accession>A0A8J5U4Q4</accession>
<name>A0A8J5U4Q4_FUSOX</name>
<organism evidence="2 3">
    <name type="scientific">Fusarium oxysporum f. sp. rapae</name>
    <dbReference type="NCBI Taxonomy" id="485398"/>
    <lineage>
        <taxon>Eukaryota</taxon>
        <taxon>Fungi</taxon>
        <taxon>Dikarya</taxon>
        <taxon>Ascomycota</taxon>
        <taxon>Pezizomycotina</taxon>
        <taxon>Sordariomycetes</taxon>
        <taxon>Hypocreomycetidae</taxon>
        <taxon>Hypocreales</taxon>
        <taxon>Nectriaceae</taxon>
        <taxon>Fusarium</taxon>
        <taxon>Fusarium oxysporum species complex</taxon>
    </lineage>
</organism>
<feature type="compositionally biased region" description="Basic and acidic residues" evidence="1">
    <location>
        <begin position="151"/>
        <end position="162"/>
    </location>
</feature>
<comment type="caution">
    <text evidence="2">The sequence shown here is derived from an EMBL/GenBank/DDBJ whole genome shotgun (WGS) entry which is preliminary data.</text>
</comment>
<proteinExistence type="predicted"/>
<reference evidence="2" key="1">
    <citation type="submission" date="2021-04" db="EMBL/GenBank/DDBJ databases">
        <title>First draft genome resource for Brassicaceae pathogens Fusarium oxysporum f. sp. raphani and Fusarium oxysporum f. sp. rapae.</title>
        <authorList>
            <person name="Asai S."/>
        </authorList>
    </citation>
    <scope>NUCLEOTIDE SEQUENCE</scope>
    <source>
        <strain evidence="2">Tf1208</strain>
    </source>
</reference>
<feature type="region of interest" description="Disordered" evidence="1">
    <location>
        <begin position="101"/>
        <end position="162"/>
    </location>
</feature>
<gene>
    <name evidence="2" type="ORF">Forpe1208_v001088</name>
</gene>
<dbReference type="InterPro" id="IPR021822">
    <property type="entry name" value="DUF3405"/>
</dbReference>
<evidence type="ECO:0000313" key="2">
    <source>
        <dbReference type="EMBL" id="KAG7421548.1"/>
    </source>
</evidence>
<dbReference type="Proteomes" id="UP000694050">
    <property type="component" value="Unassembled WGS sequence"/>
</dbReference>
<evidence type="ECO:0000256" key="1">
    <source>
        <dbReference type="SAM" id="MobiDB-lite"/>
    </source>
</evidence>
<dbReference type="PANTHER" id="PTHR36205:SF1">
    <property type="entry name" value="MAJOR FACILITATOR SUPERFAMILY TRANSPORTER"/>
    <property type="match status" value="1"/>
</dbReference>
<dbReference type="PANTHER" id="PTHR36205">
    <property type="entry name" value="CHROMOSOME 19, WHOLE GENOME SHOTGUN SEQUENCE"/>
    <property type="match status" value="1"/>
</dbReference>
<dbReference type="EMBL" id="JAELUQ010000001">
    <property type="protein sequence ID" value="KAG7421548.1"/>
    <property type="molecule type" value="Genomic_DNA"/>
</dbReference>
<protein>
    <submittedName>
        <fullName evidence="2">Uncharacterized protein</fullName>
    </submittedName>
</protein>